<dbReference type="InterPro" id="IPR000014">
    <property type="entry name" value="PAS"/>
</dbReference>
<dbReference type="CDD" id="cd00130">
    <property type="entry name" value="PAS"/>
    <property type="match status" value="1"/>
</dbReference>
<feature type="domain" description="GGDEF" evidence="7">
    <location>
        <begin position="198"/>
        <end position="329"/>
    </location>
</feature>
<dbReference type="Pfam" id="PF08447">
    <property type="entry name" value="PAS_3"/>
    <property type="match status" value="1"/>
</dbReference>
<proteinExistence type="predicted"/>
<dbReference type="Proteomes" id="UP000381378">
    <property type="component" value="Unassembled WGS sequence"/>
</dbReference>
<evidence type="ECO:0000256" key="4">
    <source>
        <dbReference type="ARBA" id="ARBA00034247"/>
    </source>
</evidence>
<dbReference type="NCBIfam" id="TIGR00229">
    <property type="entry name" value="sensory_box"/>
    <property type="match status" value="1"/>
</dbReference>
<dbReference type="EMBL" id="CABVJF010000011">
    <property type="protein sequence ID" value="VVQ07332.1"/>
    <property type="molecule type" value="Genomic_DNA"/>
</dbReference>
<dbReference type="SMART" id="SM00267">
    <property type="entry name" value="GGDEF"/>
    <property type="match status" value="1"/>
</dbReference>
<comment type="cofactor">
    <cofactor evidence="1">
        <name>Mg(2+)</name>
        <dbReference type="ChEBI" id="CHEBI:18420"/>
    </cofactor>
</comment>
<evidence type="ECO:0000256" key="3">
    <source>
        <dbReference type="ARBA" id="ARBA00012528"/>
    </source>
</evidence>
<dbReference type="GO" id="GO:0052621">
    <property type="term" value="F:diguanylate cyclase activity"/>
    <property type="evidence" value="ECO:0007669"/>
    <property type="project" value="UniProtKB-EC"/>
</dbReference>
<organism evidence="8 9">
    <name type="scientific">Pseudomonas fluorescens</name>
    <dbReference type="NCBI Taxonomy" id="294"/>
    <lineage>
        <taxon>Bacteria</taxon>
        <taxon>Pseudomonadati</taxon>
        <taxon>Pseudomonadota</taxon>
        <taxon>Gammaproteobacteria</taxon>
        <taxon>Pseudomonadales</taxon>
        <taxon>Pseudomonadaceae</taxon>
        <taxon>Pseudomonas</taxon>
    </lineage>
</organism>
<evidence type="ECO:0000256" key="1">
    <source>
        <dbReference type="ARBA" id="ARBA00001946"/>
    </source>
</evidence>
<feature type="domain" description="PAS" evidence="5">
    <location>
        <begin position="37"/>
        <end position="110"/>
    </location>
</feature>
<dbReference type="PANTHER" id="PTHR45138">
    <property type="entry name" value="REGULATORY COMPONENTS OF SENSORY TRANSDUCTION SYSTEM"/>
    <property type="match status" value="1"/>
</dbReference>
<dbReference type="InterPro" id="IPR050469">
    <property type="entry name" value="Diguanylate_Cyclase"/>
</dbReference>
<comment type="catalytic activity">
    <reaction evidence="4">
        <text>2 GTP = 3',3'-c-di-GMP + 2 diphosphate</text>
        <dbReference type="Rhea" id="RHEA:24898"/>
        <dbReference type="ChEBI" id="CHEBI:33019"/>
        <dbReference type="ChEBI" id="CHEBI:37565"/>
        <dbReference type="ChEBI" id="CHEBI:58805"/>
        <dbReference type="EC" id="2.7.7.65"/>
    </reaction>
</comment>
<dbReference type="AlphaFoldDB" id="A0A5E7U7I9"/>
<evidence type="ECO:0000256" key="2">
    <source>
        <dbReference type="ARBA" id="ARBA00004533"/>
    </source>
</evidence>
<comment type="subcellular location">
    <subcellularLocation>
        <location evidence="2">Cell inner membrane</location>
    </subcellularLocation>
</comment>
<evidence type="ECO:0000313" key="9">
    <source>
        <dbReference type="Proteomes" id="UP000381378"/>
    </source>
</evidence>
<dbReference type="InterPro" id="IPR000700">
    <property type="entry name" value="PAS-assoc_C"/>
</dbReference>
<dbReference type="SUPFAM" id="SSF55073">
    <property type="entry name" value="Nucleotide cyclase"/>
    <property type="match status" value="1"/>
</dbReference>
<dbReference type="FunFam" id="3.30.70.270:FF:000001">
    <property type="entry name" value="Diguanylate cyclase domain protein"/>
    <property type="match status" value="1"/>
</dbReference>
<dbReference type="SUPFAM" id="SSF55785">
    <property type="entry name" value="PYP-like sensor domain (PAS domain)"/>
    <property type="match status" value="1"/>
</dbReference>
<gene>
    <name evidence="8" type="ORF">PS928_03225</name>
</gene>
<dbReference type="Gene3D" id="3.30.450.20">
    <property type="entry name" value="PAS domain"/>
    <property type="match status" value="1"/>
</dbReference>
<dbReference type="PROSITE" id="PS50112">
    <property type="entry name" value="PAS"/>
    <property type="match status" value="1"/>
</dbReference>
<evidence type="ECO:0000313" key="8">
    <source>
        <dbReference type="EMBL" id="VVQ07332.1"/>
    </source>
</evidence>
<dbReference type="GO" id="GO:1902201">
    <property type="term" value="P:negative regulation of bacterial-type flagellum-dependent cell motility"/>
    <property type="evidence" value="ECO:0007669"/>
    <property type="project" value="TreeGrafter"/>
</dbReference>
<evidence type="ECO:0000259" key="6">
    <source>
        <dbReference type="PROSITE" id="PS50113"/>
    </source>
</evidence>
<accession>A0A5E7U7I9</accession>
<dbReference type="OrthoDB" id="9812260at2"/>
<dbReference type="PANTHER" id="PTHR45138:SF9">
    <property type="entry name" value="DIGUANYLATE CYCLASE DGCM-RELATED"/>
    <property type="match status" value="1"/>
</dbReference>
<dbReference type="EC" id="2.7.7.65" evidence="3"/>
<dbReference type="PROSITE" id="PS50113">
    <property type="entry name" value="PAC"/>
    <property type="match status" value="1"/>
</dbReference>
<dbReference type="SMART" id="SM00086">
    <property type="entry name" value="PAC"/>
    <property type="match status" value="1"/>
</dbReference>
<dbReference type="InterPro" id="IPR035965">
    <property type="entry name" value="PAS-like_dom_sf"/>
</dbReference>
<dbReference type="SMART" id="SM00091">
    <property type="entry name" value="PAS"/>
    <property type="match status" value="1"/>
</dbReference>
<dbReference type="InterPro" id="IPR001610">
    <property type="entry name" value="PAC"/>
</dbReference>
<dbReference type="InterPro" id="IPR043128">
    <property type="entry name" value="Rev_trsase/Diguanyl_cyclase"/>
</dbReference>
<evidence type="ECO:0000259" key="7">
    <source>
        <dbReference type="PROSITE" id="PS50887"/>
    </source>
</evidence>
<sequence length="329" mass="37132">MVNRSLQDSSLPQWPEAAQTLMALLRAQGEVARLSEREQLLSALLASVNAVLWAFNWETRQMLYVSPAYERIFGRSTDLLLADYNQWRDSIYPDDLAYAERSMAQVLSDGAVEDREYRIIAADGQVRWLSDKCFINRLAEPGQPMIIVGIAEDITAKKHLETELQRLATTDGLTQSSNRRHFFDCAHREFEQARKQGEPLAFLLLDIDDFKVINDTYGHQVGDSVLRRIAESGRGSLRRADVFGRIGGEEFAAVFPGCAPDMALQVAERLQREIQRLSFRHEDQTFGITISQGLTSLTAEDENIDALFARADAAMYEAKRQGKNRIISG</sequence>
<reference evidence="8 9" key="1">
    <citation type="submission" date="2019-09" db="EMBL/GenBank/DDBJ databases">
        <authorList>
            <person name="Chandra G."/>
            <person name="Truman W A."/>
        </authorList>
    </citation>
    <scope>NUCLEOTIDE SEQUENCE [LARGE SCALE GENOMIC DNA]</scope>
    <source>
        <strain evidence="8">PS928</strain>
    </source>
</reference>
<dbReference type="InterPro" id="IPR000160">
    <property type="entry name" value="GGDEF_dom"/>
</dbReference>
<name>A0A5E7U7I9_PSEFL</name>
<dbReference type="Pfam" id="PF00990">
    <property type="entry name" value="GGDEF"/>
    <property type="match status" value="1"/>
</dbReference>
<dbReference type="NCBIfam" id="TIGR00254">
    <property type="entry name" value="GGDEF"/>
    <property type="match status" value="1"/>
</dbReference>
<dbReference type="Gene3D" id="3.30.70.270">
    <property type="match status" value="1"/>
</dbReference>
<protein>
    <recommendedName>
        <fullName evidence="3">diguanylate cyclase</fullName>
        <ecNumber evidence="3">2.7.7.65</ecNumber>
    </recommendedName>
</protein>
<dbReference type="GO" id="GO:0005886">
    <property type="term" value="C:plasma membrane"/>
    <property type="evidence" value="ECO:0007669"/>
    <property type="project" value="UniProtKB-SubCell"/>
</dbReference>
<dbReference type="PROSITE" id="PS50887">
    <property type="entry name" value="GGDEF"/>
    <property type="match status" value="1"/>
</dbReference>
<dbReference type="InterPro" id="IPR013655">
    <property type="entry name" value="PAS_fold_3"/>
</dbReference>
<dbReference type="InterPro" id="IPR029787">
    <property type="entry name" value="Nucleotide_cyclase"/>
</dbReference>
<dbReference type="CDD" id="cd01949">
    <property type="entry name" value="GGDEF"/>
    <property type="match status" value="1"/>
</dbReference>
<evidence type="ECO:0000259" key="5">
    <source>
        <dbReference type="PROSITE" id="PS50112"/>
    </source>
</evidence>
<feature type="domain" description="PAC" evidence="6">
    <location>
        <begin position="113"/>
        <end position="166"/>
    </location>
</feature>
<dbReference type="RefSeq" id="WP_150786679.1">
    <property type="nucleotide sequence ID" value="NZ_CABVJF010000011.1"/>
</dbReference>
<dbReference type="GO" id="GO:0043709">
    <property type="term" value="P:cell adhesion involved in single-species biofilm formation"/>
    <property type="evidence" value="ECO:0007669"/>
    <property type="project" value="TreeGrafter"/>
</dbReference>